<keyword evidence="4" id="KW-1185">Reference proteome</keyword>
<dbReference type="PANTHER" id="PTHR33701">
    <property type="entry name" value="TRANSMEMBRANE PROTEIN"/>
    <property type="match status" value="1"/>
</dbReference>
<comment type="caution">
    <text evidence="3">The sequence shown here is derived from an EMBL/GenBank/DDBJ whole genome shotgun (WGS) entry which is preliminary data.</text>
</comment>
<dbReference type="Proteomes" id="UP001179952">
    <property type="component" value="Unassembled WGS sequence"/>
</dbReference>
<feature type="compositionally biased region" description="Polar residues" evidence="2">
    <location>
        <begin position="114"/>
        <end position="124"/>
    </location>
</feature>
<sequence>MADSTTTIDYLRARLLSERSVSSKARQRADELAKRVLELEEQLRAVTIQRRRAETATAEALAILENHGVSDLSEACDSSSDQDDVHCVLKDSENSSKEENSTSRLERSEAGDRMSSSEVETSPNLGRGLSWKSVNISFNSLEKKDLKKSMSSANHRNKNFLLTNGSSPKHNLGKSCRRIKRREMGSNKEIVNQYVNGSDRDVEIALEKQAELIDRYQAEEDAQREWEENYRDKNNSTPVCFYLRFFDPPNVRAFFSVLRVLPVLNVV</sequence>
<reference evidence="3" key="1">
    <citation type="journal article" date="2023" name="Nat. Commun.">
        <title>Diploid and tetraploid genomes of Acorus and the evolution of monocots.</title>
        <authorList>
            <person name="Ma L."/>
            <person name="Liu K.W."/>
            <person name="Li Z."/>
            <person name="Hsiao Y.Y."/>
            <person name="Qi Y."/>
            <person name="Fu T."/>
            <person name="Tang G.D."/>
            <person name="Zhang D."/>
            <person name="Sun W.H."/>
            <person name="Liu D.K."/>
            <person name="Li Y."/>
            <person name="Chen G.Z."/>
            <person name="Liu X.D."/>
            <person name="Liao X.Y."/>
            <person name="Jiang Y.T."/>
            <person name="Yu X."/>
            <person name="Hao Y."/>
            <person name="Huang J."/>
            <person name="Zhao X.W."/>
            <person name="Ke S."/>
            <person name="Chen Y.Y."/>
            <person name="Wu W.L."/>
            <person name="Hsu J.L."/>
            <person name="Lin Y.F."/>
            <person name="Huang M.D."/>
            <person name="Li C.Y."/>
            <person name="Huang L."/>
            <person name="Wang Z.W."/>
            <person name="Zhao X."/>
            <person name="Zhong W.Y."/>
            <person name="Peng D.H."/>
            <person name="Ahmad S."/>
            <person name="Lan S."/>
            <person name="Zhang J.S."/>
            <person name="Tsai W.C."/>
            <person name="Van de Peer Y."/>
            <person name="Liu Z.J."/>
        </authorList>
    </citation>
    <scope>NUCLEOTIDE SEQUENCE</scope>
    <source>
        <strain evidence="3">SCP</strain>
    </source>
</reference>
<feature type="region of interest" description="Disordered" evidence="2">
    <location>
        <begin position="89"/>
        <end position="126"/>
    </location>
</feature>
<name>A0AAV9AJE1_ACOGR</name>
<evidence type="ECO:0000313" key="3">
    <source>
        <dbReference type="EMBL" id="KAK1264323.1"/>
    </source>
</evidence>
<feature type="compositionally biased region" description="Basic and acidic residues" evidence="2">
    <location>
        <begin position="89"/>
        <end position="112"/>
    </location>
</feature>
<keyword evidence="1" id="KW-0175">Coiled coil</keyword>
<gene>
    <name evidence="3" type="ORF">QJS04_geneDACA008417</name>
</gene>
<dbReference type="PANTHER" id="PTHR33701:SF3">
    <property type="entry name" value="TRANSCRIPTIONAL REGULATOR ATRX"/>
    <property type="match status" value="1"/>
</dbReference>
<evidence type="ECO:0000256" key="1">
    <source>
        <dbReference type="SAM" id="Coils"/>
    </source>
</evidence>
<evidence type="ECO:0000256" key="2">
    <source>
        <dbReference type="SAM" id="MobiDB-lite"/>
    </source>
</evidence>
<dbReference type="EMBL" id="JAUJYN010000009">
    <property type="protein sequence ID" value="KAK1264323.1"/>
    <property type="molecule type" value="Genomic_DNA"/>
</dbReference>
<accession>A0AAV9AJE1</accession>
<dbReference type="AlphaFoldDB" id="A0AAV9AJE1"/>
<feature type="coiled-coil region" evidence="1">
    <location>
        <begin position="22"/>
        <end position="56"/>
    </location>
</feature>
<protein>
    <submittedName>
        <fullName evidence="3">Uncharacterized protein</fullName>
    </submittedName>
</protein>
<organism evidence="3 4">
    <name type="scientific">Acorus gramineus</name>
    <name type="common">Dwarf sweet flag</name>
    <dbReference type="NCBI Taxonomy" id="55184"/>
    <lineage>
        <taxon>Eukaryota</taxon>
        <taxon>Viridiplantae</taxon>
        <taxon>Streptophyta</taxon>
        <taxon>Embryophyta</taxon>
        <taxon>Tracheophyta</taxon>
        <taxon>Spermatophyta</taxon>
        <taxon>Magnoliopsida</taxon>
        <taxon>Liliopsida</taxon>
        <taxon>Acoraceae</taxon>
        <taxon>Acorus</taxon>
    </lineage>
</organism>
<evidence type="ECO:0000313" key="4">
    <source>
        <dbReference type="Proteomes" id="UP001179952"/>
    </source>
</evidence>
<reference evidence="3" key="2">
    <citation type="submission" date="2023-06" db="EMBL/GenBank/DDBJ databases">
        <authorList>
            <person name="Ma L."/>
            <person name="Liu K.-W."/>
            <person name="Li Z."/>
            <person name="Hsiao Y.-Y."/>
            <person name="Qi Y."/>
            <person name="Fu T."/>
            <person name="Tang G."/>
            <person name="Zhang D."/>
            <person name="Sun W.-H."/>
            <person name="Liu D.-K."/>
            <person name="Li Y."/>
            <person name="Chen G.-Z."/>
            <person name="Liu X.-D."/>
            <person name="Liao X.-Y."/>
            <person name="Jiang Y.-T."/>
            <person name="Yu X."/>
            <person name="Hao Y."/>
            <person name="Huang J."/>
            <person name="Zhao X.-W."/>
            <person name="Ke S."/>
            <person name="Chen Y.-Y."/>
            <person name="Wu W.-L."/>
            <person name="Hsu J.-L."/>
            <person name="Lin Y.-F."/>
            <person name="Huang M.-D."/>
            <person name="Li C.-Y."/>
            <person name="Huang L."/>
            <person name="Wang Z.-W."/>
            <person name="Zhao X."/>
            <person name="Zhong W.-Y."/>
            <person name="Peng D.-H."/>
            <person name="Ahmad S."/>
            <person name="Lan S."/>
            <person name="Zhang J.-S."/>
            <person name="Tsai W.-C."/>
            <person name="Van De Peer Y."/>
            <person name="Liu Z.-J."/>
        </authorList>
    </citation>
    <scope>NUCLEOTIDE SEQUENCE</scope>
    <source>
        <strain evidence="3">SCP</strain>
        <tissue evidence="3">Leaves</tissue>
    </source>
</reference>
<proteinExistence type="predicted"/>